<protein>
    <submittedName>
        <fullName evidence="1">Uncharacterized protein</fullName>
    </submittedName>
</protein>
<accession>A0A6G4A508</accession>
<dbReference type="AlphaFoldDB" id="A0A6G4A508"/>
<comment type="caution">
    <text evidence="1">The sequence shown here is derived from an EMBL/GenBank/DDBJ whole genome shotgun (WGS) entry which is preliminary data.</text>
</comment>
<evidence type="ECO:0000313" key="1">
    <source>
        <dbReference type="EMBL" id="NEW09553.1"/>
    </source>
</evidence>
<gene>
    <name evidence="1" type="ORF">GK047_26825</name>
</gene>
<proteinExistence type="predicted"/>
<organism evidence="1">
    <name type="scientific">Paenibacillus sp. SYP-B3998</name>
    <dbReference type="NCBI Taxonomy" id="2678564"/>
    <lineage>
        <taxon>Bacteria</taxon>
        <taxon>Bacillati</taxon>
        <taxon>Bacillota</taxon>
        <taxon>Bacilli</taxon>
        <taxon>Bacillales</taxon>
        <taxon>Paenibacillaceae</taxon>
        <taxon>Paenibacillus</taxon>
    </lineage>
</organism>
<name>A0A6G4A508_9BACL</name>
<dbReference type="RefSeq" id="WP_163953530.1">
    <property type="nucleotide sequence ID" value="NZ_JAAIKC010000019.1"/>
</dbReference>
<sequence>MGITLEVAPNITMADYPLFSDWAPINIKILVDEKIINRSSSYLENSSALKISNSTHKHLNFGNN</sequence>
<dbReference type="EMBL" id="JAAIKC010000019">
    <property type="protein sequence ID" value="NEW09553.1"/>
    <property type="molecule type" value="Genomic_DNA"/>
</dbReference>
<reference evidence="1" key="1">
    <citation type="submission" date="2020-02" db="EMBL/GenBank/DDBJ databases">
        <authorList>
            <person name="Shen X.-R."/>
            <person name="Zhang Y.-X."/>
        </authorList>
    </citation>
    <scope>NUCLEOTIDE SEQUENCE</scope>
    <source>
        <strain evidence="1">SYP-B3998</strain>
    </source>
</reference>